<dbReference type="AlphaFoldDB" id="A0A9P6SZ34"/>
<evidence type="ECO:0000256" key="1">
    <source>
        <dbReference type="SAM" id="MobiDB-lite"/>
    </source>
</evidence>
<feature type="compositionally biased region" description="Pro residues" evidence="1">
    <location>
        <begin position="85"/>
        <end position="95"/>
    </location>
</feature>
<dbReference type="Proteomes" id="UP000703661">
    <property type="component" value="Unassembled WGS sequence"/>
</dbReference>
<feature type="region of interest" description="Disordered" evidence="1">
    <location>
        <begin position="82"/>
        <end position="172"/>
    </location>
</feature>
<name>A0A9P6SZ34_9FUNG</name>
<feature type="compositionally biased region" description="Pro residues" evidence="1">
    <location>
        <begin position="150"/>
        <end position="159"/>
    </location>
</feature>
<proteinExistence type="predicted"/>
<comment type="caution">
    <text evidence="2">The sequence shown here is derived from an EMBL/GenBank/DDBJ whole genome shotgun (WGS) entry which is preliminary data.</text>
</comment>
<reference evidence="2" key="1">
    <citation type="journal article" date="2020" name="Fungal Divers.">
        <title>Resolving the Mortierellaceae phylogeny through synthesis of multi-gene phylogenetics and phylogenomics.</title>
        <authorList>
            <person name="Vandepol N."/>
            <person name="Liber J."/>
            <person name="Desiro A."/>
            <person name="Na H."/>
            <person name="Kennedy M."/>
            <person name="Barry K."/>
            <person name="Grigoriev I.V."/>
            <person name="Miller A.N."/>
            <person name="O'Donnell K."/>
            <person name="Stajich J.E."/>
            <person name="Bonito G."/>
        </authorList>
    </citation>
    <scope>NUCLEOTIDE SEQUENCE</scope>
    <source>
        <strain evidence="2">NRRL 2769</strain>
    </source>
</reference>
<evidence type="ECO:0000313" key="3">
    <source>
        <dbReference type="Proteomes" id="UP000703661"/>
    </source>
</evidence>
<feature type="compositionally biased region" description="Low complexity" evidence="1">
    <location>
        <begin position="122"/>
        <end position="139"/>
    </location>
</feature>
<dbReference type="EMBL" id="JAAAID010000904">
    <property type="protein sequence ID" value="KAG0013009.1"/>
    <property type="molecule type" value="Genomic_DNA"/>
</dbReference>
<organism evidence="2 3">
    <name type="scientific">Entomortierella chlamydospora</name>
    <dbReference type="NCBI Taxonomy" id="101097"/>
    <lineage>
        <taxon>Eukaryota</taxon>
        <taxon>Fungi</taxon>
        <taxon>Fungi incertae sedis</taxon>
        <taxon>Mucoromycota</taxon>
        <taxon>Mortierellomycotina</taxon>
        <taxon>Mortierellomycetes</taxon>
        <taxon>Mortierellales</taxon>
        <taxon>Mortierellaceae</taxon>
        <taxon>Entomortierella</taxon>
    </lineage>
</organism>
<gene>
    <name evidence="2" type="ORF">BGZ80_011366</name>
</gene>
<keyword evidence="3" id="KW-1185">Reference proteome</keyword>
<evidence type="ECO:0000313" key="2">
    <source>
        <dbReference type="EMBL" id="KAG0013009.1"/>
    </source>
</evidence>
<accession>A0A9P6SZ34</accession>
<sequence length="330" mass="35514">MSENVNRRSNIRIGLDPIKNDTFDIPPSYDYDSKDSFTQVRTGRLGNPYAPDSLMTEQDMALDLESDPNQRVNPSISAWHAAPVSHPPTYRPPPTNNAKGGPIQKSNSNHTIYVPPPLPPATLNSPTRSPTRTTRGLSPYASGAMIGNPPSNPPPPLPLTTPTGNSLTATKKPTTLASKSELNGTNCVDEDDDEPSVLNLDNGLTVDKYTKTTSGAAKDRASVCSFFSTLAVDPEPLPPLPSFMPMLPEPSFASEEFIIPAPVARVVPVSTVRAEASPKLSSQNQKSAYEKKQEEIQVAACFAQDLGFEIVSPMVTPRSKAATPPGQRRI</sequence>
<protein>
    <submittedName>
        <fullName evidence="2">Uncharacterized protein</fullName>
    </submittedName>
</protein>